<dbReference type="NCBIfam" id="NF047619">
    <property type="entry name" value="NADase_discoid"/>
    <property type="match status" value="1"/>
</dbReference>
<proteinExistence type="predicted"/>
<evidence type="ECO:0000313" key="4">
    <source>
        <dbReference type="Proteomes" id="UP000219559"/>
    </source>
</evidence>
<dbReference type="Pfam" id="PF25302">
    <property type="entry name" value="NADase_transloc"/>
    <property type="match status" value="1"/>
</dbReference>
<dbReference type="AlphaFoldDB" id="A0A2A4GC80"/>
<reference evidence="3 4" key="1">
    <citation type="submission" date="2017-04" db="EMBL/GenBank/DDBJ databases">
        <title>A new member of the family Flavobacteriaceae isolated from ascidians.</title>
        <authorList>
            <person name="Chen L."/>
        </authorList>
    </citation>
    <scope>NUCLEOTIDE SEQUENCE [LARGE SCALE GENOMIC DNA]</scope>
    <source>
        <strain evidence="3 4">HQA918</strain>
    </source>
</reference>
<sequence>MVSCNLKTKKADKKQTPHVLKTTSDSSEAVLEAPASEQTQSKLTQEISIENLYLALTEKDTTAFFRQFPKDFHQFQSYFGWNTPDDAPHELYEHSVHYIEYFFYLLRSGNHAEQEEILINICTNGAWEADGVNYFQNHTLQYLKEKNRYSLINDLDDTQAKSVLFFLFDGPHPKYDADFAAQLNPAKKTLLESLFASKFSQGYNAQTYRLSDYEGMEHYTITDIDINKDGKLDKVVSADPYQGDELLLFLYGKNGYEFALKTRNFSEDGGHQITSVIADENGFVVITAFPDRGFFEAHHHIALKKGRWILTHTVYKTASGQEQDHSISVCQVPQGIDLGNGNDPILLHGLPDEDERNRICTNEKRVTRANIDVQSVQEIKAYVETPFPSIYEYYQIERTEPEAIWSNKMFGRCCSETDMSYAELLTFDIQAQTSQTQYPASHLSDQLYWTAFVFTENSPPEIKLLLKRDNALHKSHTQLDIDQVLQPNDTLLYPFKLSLVNGYAKSHKTYTENGRVKLLEVFLNGEYQSRVHLQDTPVVQSFGLDFMFTKNDVVSLVPISFYTGSTFDDVCISEIQSSLGQIAHHSINQKYVIQELSEKTKKIKNED</sequence>
<gene>
    <name evidence="3" type="ORF">B7P33_01815</name>
</gene>
<protein>
    <recommendedName>
        <fullName evidence="2">NAD glycohydrolase translocation F5/8 type C domain-containing protein</fullName>
    </recommendedName>
</protein>
<feature type="domain" description="NAD glycohydrolase translocation F5/8 type C" evidence="2">
    <location>
        <begin position="497"/>
        <end position="576"/>
    </location>
</feature>
<dbReference type="Proteomes" id="UP000219559">
    <property type="component" value="Unassembled WGS sequence"/>
</dbReference>
<name>A0A2A4GC80_9FLAO</name>
<evidence type="ECO:0000313" key="3">
    <source>
        <dbReference type="EMBL" id="PCE66063.1"/>
    </source>
</evidence>
<organism evidence="3 4">
    <name type="scientific">Sediminicola luteus</name>
    <dbReference type="NCBI Taxonomy" id="319238"/>
    <lineage>
        <taxon>Bacteria</taxon>
        <taxon>Pseudomonadati</taxon>
        <taxon>Bacteroidota</taxon>
        <taxon>Flavobacteriia</taxon>
        <taxon>Flavobacteriales</taxon>
        <taxon>Flavobacteriaceae</taxon>
        <taxon>Sediminicola</taxon>
    </lineage>
</organism>
<dbReference type="EMBL" id="NBWU01000001">
    <property type="protein sequence ID" value="PCE66063.1"/>
    <property type="molecule type" value="Genomic_DNA"/>
</dbReference>
<dbReference type="InterPro" id="IPR057561">
    <property type="entry name" value="NADase_transloc"/>
</dbReference>
<evidence type="ECO:0000256" key="1">
    <source>
        <dbReference type="SAM" id="MobiDB-lite"/>
    </source>
</evidence>
<keyword evidence="4" id="KW-1185">Reference proteome</keyword>
<evidence type="ECO:0000259" key="2">
    <source>
        <dbReference type="Pfam" id="PF25302"/>
    </source>
</evidence>
<feature type="region of interest" description="Disordered" evidence="1">
    <location>
        <begin position="13"/>
        <end position="37"/>
    </location>
</feature>
<accession>A0A2A4GC80</accession>
<comment type="caution">
    <text evidence="3">The sequence shown here is derived from an EMBL/GenBank/DDBJ whole genome shotgun (WGS) entry which is preliminary data.</text>
</comment>